<feature type="compositionally biased region" description="Acidic residues" evidence="2">
    <location>
        <begin position="189"/>
        <end position="200"/>
    </location>
</feature>
<dbReference type="EMBL" id="UYRU01063526">
    <property type="protein sequence ID" value="VDN15754.1"/>
    <property type="molecule type" value="Genomic_DNA"/>
</dbReference>
<keyword evidence="1" id="KW-0175">Coiled coil</keyword>
<evidence type="ECO:0000313" key="4">
    <source>
        <dbReference type="Proteomes" id="UP000281553"/>
    </source>
</evidence>
<organism evidence="3 4">
    <name type="scientific">Dibothriocephalus latus</name>
    <name type="common">Fish tapeworm</name>
    <name type="synonym">Diphyllobothrium latum</name>
    <dbReference type="NCBI Taxonomy" id="60516"/>
    <lineage>
        <taxon>Eukaryota</taxon>
        <taxon>Metazoa</taxon>
        <taxon>Spiralia</taxon>
        <taxon>Lophotrochozoa</taxon>
        <taxon>Platyhelminthes</taxon>
        <taxon>Cestoda</taxon>
        <taxon>Eucestoda</taxon>
        <taxon>Diphyllobothriidea</taxon>
        <taxon>Diphyllobothriidae</taxon>
        <taxon>Dibothriocephalus</taxon>
    </lineage>
</organism>
<protein>
    <submittedName>
        <fullName evidence="3">Uncharacterized protein</fullName>
    </submittedName>
</protein>
<name>A0A3P7LG25_DIBLA</name>
<proteinExistence type="predicted"/>
<feature type="coiled-coil region" evidence="1">
    <location>
        <begin position="1"/>
        <end position="99"/>
    </location>
</feature>
<sequence length="224" mass="25500">MEQLETSYTEASQKKDDLDHERIILERRLEETELNLKDCQEYIEVLSKKARDERRSRARAAMELSEGIALERETLVRQLNELREANRRLRDERDEGLLRRGSLHQRSESTGESLYMAMQLGAQGQSTVDGYSRMNTVRPNLVERTDRYAANVHHTNAMARRGSTMDTYFSPMSTGARCSTGEGSIIEEEAAGDEFTDDISDNSVFGSRRKRSPTGSLTGNLTDR</sequence>
<dbReference type="AlphaFoldDB" id="A0A3P7LG25"/>
<evidence type="ECO:0000256" key="1">
    <source>
        <dbReference type="SAM" id="Coils"/>
    </source>
</evidence>
<evidence type="ECO:0000313" key="3">
    <source>
        <dbReference type="EMBL" id="VDN15754.1"/>
    </source>
</evidence>
<evidence type="ECO:0000256" key="2">
    <source>
        <dbReference type="SAM" id="MobiDB-lite"/>
    </source>
</evidence>
<accession>A0A3P7LG25</accession>
<feature type="region of interest" description="Disordered" evidence="2">
    <location>
        <begin position="189"/>
        <end position="224"/>
    </location>
</feature>
<dbReference type="Proteomes" id="UP000281553">
    <property type="component" value="Unassembled WGS sequence"/>
</dbReference>
<reference evidence="3 4" key="1">
    <citation type="submission" date="2018-11" db="EMBL/GenBank/DDBJ databases">
        <authorList>
            <consortium name="Pathogen Informatics"/>
        </authorList>
    </citation>
    <scope>NUCLEOTIDE SEQUENCE [LARGE SCALE GENOMIC DNA]</scope>
</reference>
<feature type="compositionally biased region" description="Polar residues" evidence="2">
    <location>
        <begin position="213"/>
        <end position="224"/>
    </location>
</feature>
<gene>
    <name evidence="3" type="ORF">DILT_LOCUS11585</name>
</gene>
<keyword evidence="4" id="KW-1185">Reference proteome</keyword>